<reference evidence="3" key="1">
    <citation type="submission" date="2025-08" db="UniProtKB">
        <authorList>
            <consortium name="Ensembl"/>
        </authorList>
    </citation>
    <scope>IDENTIFICATION</scope>
</reference>
<dbReference type="PANTHER" id="PTHR45822">
    <property type="entry name" value="FREE FATTY ACID RECEPTOR 2-RELATED"/>
    <property type="match status" value="1"/>
</dbReference>
<dbReference type="GO" id="GO:0071398">
    <property type="term" value="P:cellular response to fatty acid"/>
    <property type="evidence" value="ECO:0007669"/>
    <property type="project" value="TreeGrafter"/>
</dbReference>
<keyword evidence="4" id="KW-1185">Reference proteome</keyword>
<feature type="region of interest" description="Disordered" evidence="1">
    <location>
        <begin position="192"/>
        <end position="237"/>
    </location>
</feature>
<organism evidence="3 4">
    <name type="scientific">Malurus cyaneus samueli</name>
    <dbReference type="NCBI Taxonomy" id="2593467"/>
    <lineage>
        <taxon>Eukaryota</taxon>
        <taxon>Metazoa</taxon>
        <taxon>Chordata</taxon>
        <taxon>Craniata</taxon>
        <taxon>Vertebrata</taxon>
        <taxon>Euteleostomi</taxon>
        <taxon>Archelosauria</taxon>
        <taxon>Archosauria</taxon>
        <taxon>Dinosauria</taxon>
        <taxon>Saurischia</taxon>
        <taxon>Theropoda</taxon>
        <taxon>Coelurosauria</taxon>
        <taxon>Aves</taxon>
        <taxon>Neognathae</taxon>
        <taxon>Neoaves</taxon>
        <taxon>Telluraves</taxon>
        <taxon>Australaves</taxon>
        <taxon>Passeriformes</taxon>
        <taxon>Meliphagoidea</taxon>
        <taxon>Maluridae</taxon>
        <taxon>Malurus</taxon>
    </lineage>
</organism>
<keyword evidence="2" id="KW-0812">Transmembrane</keyword>
<dbReference type="PANTHER" id="PTHR45822:SF5">
    <property type="entry name" value="FREE FATTY ACID RECEPTOR 2"/>
    <property type="match status" value="1"/>
</dbReference>
<dbReference type="OrthoDB" id="5961208at2759"/>
<feature type="transmembrane region" description="Helical" evidence="2">
    <location>
        <begin position="267"/>
        <end position="291"/>
    </location>
</feature>
<reference evidence="3" key="2">
    <citation type="submission" date="2025-09" db="UniProtKB">
        <authorList>
            <consortium name="Ensembl"/>
        </authorList>
    </citation>
    <scope>IDENTIFICATION</scope>
</reference>
<dbReference type="GO" id="GO:0004930">
    <property type="term" value="F:G protein-coupled receptor activity"/>
    <property type="evidence" value="ECO:0007669"/>
    <property type="project" value="TreeGrafter"/>
</dbReference>
<evidence type="ECO:0000256" key="2">
    <source>
        <dbReference type="SAM" id="Phobius"/>
    </source>
</evidence>
<dbReference type="Ensembl" id="ENSMCST00000016420.1">
    <property type="protein sequence ID" value="ENSMCSP00000016012.1"/>
    <property type="gene ID" value="ENSMCSG00000011258.1"/>
</dbReference>
<sequence>MLPFPMGLLANAFTLPMLVAKARRWPATGLTTADLLARLTVASLLLLLVLTFKLAEAAAGMVWSLPAVLCPMVFCFYSSMALSGLFLVALSIWSVPLAPNVAIRLLASGHCSVVFVAHYHSGGLDDPVDHEVYPVNPVAPTDHTDIIDCKTSPTDPTDLKINPIDPIDNKTNPIGPVDPKILNLIDVKITNPKIPTTPEPSDPVDCKIKPIHPRTNPANPKTSSPKTPKTPDPADPTVPMTSPALPCCYHAFSVAQLCFVLPLRLKFFFVPFFVSFSVAALGYAGLVRALLARPVLPRGHGPGCGLRGHLRPLLHPLHCVTRGGFTHGRSPRGASMPGCWGRGRGEWWGGERGLLGRGLRH</sequence>
<name>A0A8C5U372_9PASS</name>
<keyword evidence="2" id="KW-1133">Transmembrane helix</keyword>
<accession>A0A8C5U372</accession>
<proteinExistence type="predicted"/>
<dbReference type="GO" id="GO:0005886">
    <property type="term" value="C:plasma membrane"/>
    <property type="evidence" value="ECO:0007669"/>
    <property type="project" value="TreeGrafter"/>
</dbReference>
<evidence type="ECO:0000313" key="3">
    <source>
        <dbReference type="Ensembl" id="ENSMCSP00000016012.1"/>
    </source>
</evidence>
<protein>
    <submittedName>
        <fullName evidence="3">Uncharacterized protein</fullName>
    </submittedName>
</protein>
<evidence type="ECO:0000313" key="4">
    <source>
        <dbReference type="Proteomes" id="UP000694560"/>
    </source>
</evidence>
<feature type="transmembrane region" description="Helical" evidence="2">
    <location>
        <begin position="67"/>
        <end position="93"/>
    </location>
</feature>
<evidence type="ECO:0000256" key="1">
    <source>
        <dbReference type="SAM" id="MobiDB-lite"/>
    </source>
</evidence>
<keyword evidence="2" id="KW-0472">Membrane</keyword>
<feature type="transmembrane region" description="Helical" evidence="2">
    <location>
        <begin position="36"/>
        <end position="55"/>
    </location>
</feature>
<dbReference type="AlphaFoldDB" id="A0A8C5U372"/>
<dbReference type="Proteomes" id="UP000694560">
    <property type="component" value="Unplaced"/>
</dbReference>
<feature type="compositionally biased region" description="Low complexity" evidence="1">
    <location>
        <begin position="217"/>
        <end position="227"/>
    </location>
</feature>